<feature type="region of interest" description="Disordered" evidence="1">
    <location>
        <begin position="458"/>
        <end position="482"/>
    </location>
</feature>
<organism evidence="2 3">
    <name type="scientific">Funneliformis geosporum</name>
    <dbReference type="NCBI Taxonomy" id="1117311"/>
    <lineage>
        <taxon>Eukaryota</taxon>
        <taxon>Fungi</taxon>
        <taxon>Fungi incertae sedis</taxon>
        <taxon>Mucoromycota</taxon>
        <taxon>Glomeromycotina</taxon>
        <taxon>Glomeromycetes</taxon>
        <taxon>Glomerales</taxon>
        <taxon>Glomeraceae</taxon>
        <taxon>Funneliformis</taxon>
    </lineage>
</organism>
<sequence>MVKFHKVWREIEKANKFSDLPELDKESVKLEFDETKTGFEGTEDADASGLTRIEKEDWYEAETGLAKDGATERIAFNHGWKEPTQIREGETDYKIYDLEITSDIIEQETIKVKVLEVGKAELDQLDFDTELTAQLDNLNYAKLPGGYKRTDLEKLLDNDFIDEFIGQAGEARTFANNPANRAAVLAYRKTGASFLTGAEAGTIYNKGWKNPDLIEINEDEIWAYSKNGKVSVNIAFQVFQNHWLADEFNFDSSNRALIPSYSSYGEPADRNLDATLTDKQQLDKINEIIKRIKTASRSTDLPTEEEINDYDDSKVSGTEISDYANQLKDQIAHAKVQPDINEITNKLNASPAVSLNLNYVAEMINLADKDTDRARKKAEIMTQIEHLRQAKIAQLETERKQQEEAEKQRQAEEAKQQKISQLKTLITSAKAILEKMGASQAEVEQAISSLKTLTTATSDMRFDLPPPPTPAPEQPKPTPPPFPVNENWRSLVEEVQQTLQAEQQATKTEVQTDLQAAQSPQATVADQVKAIKNLGKIDGEEDLAEEKTQLESVAETLFIQDRLECLKGFIGAIEENLKKNNLTTEELTDKTNQDIKDIKDIKDKLEVIHQSVGNTGVKKQLTELEEKVVQVVKTGEKEQIEKLKKEILTFACSNNVYKKAHRERAQSLLIQLENSTQTQSSQKFPFE</sequence>
<feature type="compositionally biased region" description="Basic and acidic residues" evidence="1">
    <location>
        <begin position="398"/>
        <end position="416"/>
    </location>
</feature>
<protein>
    <submittedName>
        <fullName evidence="2">5474_t:CDS:1</fullName>
    </submittedName>
</protein>
<feature type="region of interest" description="Disordered" evidence="1">
    <location>
        <begin position="398"/>
        <end position="418"/>
    </location>
</feature>
<dbReference type="Gene3D" id="1.20.1170.10">
    <property type="match status" value="1"/>
</dbReference>
<comment type="caution">
    <text evidence="2">The sequence shown here is derived from an EMBL/GenBank/DDBJ whole genome shotgun (WGS) entry which is preliminary data.</text>
</comment>
<dbReference type="OrthoDB" id="2444986at2759"/>
<evidence type="ECO:0000313" key="2">
    <source>
        <dbReference type="EMBL" id="CAI2189176.1"/>
    </source>
</evidence>
<dbReference type="AlphaFoldDB" id="A0A9W4T177"/>
<dbReference type="Proteomes" id="UP001153678">
    <property type="component" value="Unassembled WGS sequence"/>
</dbReference>
<reference evidence="2" key="1">
    <citation type="submission" date="2022-08" db="EMBL/GenBank/DDBJ databases">
        <authorList>
            <person name="Kallberg Y."/>
            <person name="Tangrot J."/>
            <person name="Rosling A."/>
        </authorList>
    </citation>
    <scope>NUCLEOTIDE SEQUENCE</scope>
    <source>
        <strain evidence="2">Wild A</strain>
    </source>
</reference>
<feature type="compositionally biased region" description="Pro residues" evidence="1">
    <location>
        <begin position="464"/>
        <end position="482"/>
    </location>
</feature>
<gene>
    <name evidence="2" type="ORF">FWILDA_LOCUS13950</name>
</gene>
<name>A0A9W4T177_9GLOM</name>
<dbReference type="EMBL" id="CAMKVN010005662">
    <property type="protein sequence ID" value="CAI2189176.1"/>
    <property type="molecule type" value="Genomic_DNA"/>
</dbReference>
<evidence type="ECO:0000313" key="3">
    <source>
        <dbReference type="Proteomes" id="UP001153678"/>
    </source>
</evidence>
<evidence type="ECO:0000256" key="1">
    <source>
        <dbReference type="SAM" id="MobiDB-lite"/>
    </source>
</evidence>
<keyword evidence="3" id="KW-1185">Reference proteome</keyword>
<accession>A0A9W4T177</accession>
<proteinExistence type="predicted"/>